<feature type="compositionally biased region" description="Basic and acidic residues" evidence="1">
    <location>
        <begin position="13"/>
        <end position="23"/>
    </location>
</feature>
<evidence type="ECO:0000313" key="2">
    <source>
        <dbReference type="EMBL" id="POM74556.1"/>
    </source>
</evidence>
<comment type="caution">
    <text evidence="2">The sequence shown here is derived from an EMBL/GenBank/DDBJ whole genome shotgun (WGS) entry which is preliminary data.</text>
</comment>
<dbReference type="Proteomes" id="UP000237271">
    <property type="component" value="Unassembled WGS sequence"/>
</dbReference>
<feature type="non-terminal residue" evidence="2">
    <location>
        <position position="90"/>
    </location>
</feature>
<keyword evidence="3" id="KW-1185">Reference proteome</keyword>
<dbReference type="EMBL" id="NCKW01004842">
    <property type="protein sequence ID" value="POM74556.1"/>
    <property type="molecule type" value="Genomic_DNA"/>
</dbReference>
<gene>
    <name evidence="2" type="ORF">PHPALM_8474</name>
</gene>
<accession>A0A2P4Y9Q7</accession>
<name>A0A2P4Y9Q7_9STRA</name>
<dbReference type="AlphaFoldDB" id="A0A2P4Y9Q7"/>
<reference evidence="2 3" key="1">
    <citation type="journal article" date="2017" name="Genome Biol. Evol.">
        <title>Phytophthora megakarya and P. palmivora, closely related causal agents of cacao black pod rot, underwent increases in genome sizes and gene numbers by different mechanisms.</title>
        <authorList>
            <person name="Ali S.S."/>
            <person name="Shao J."/>
            <person name="Lary D.J."/>
            <person name="Kronmiller B."/>
            <person name="Shen D."/>
            <person name="Strem M.D."/>
            <person name="Amoako-Attah I."/>
            <person name="Akrofi A.Y."/>
            <person name="Begoude B.A."/>
            <person name="Ten Hoopen G.M."/>
            <person name="Coulibaly K."/>
            <person name="Kebe B.I."/>
            <person name="Melnick R.L."/>
            <person name="Guiltinan M.J."/>
            <person name="Tyler B.M."/>
            <person name="Meinhardt L.W."/>
            <person name="Bailey B.A."/>
        </authorList>
    </citation>
    <scope>NUCLEOTIDE SEQUENCE [LARGE SCALE GENOMIC DNA]</scope>
    <source>
        <strain evidence="3">sbr112.9</strain>
    </source>
</reference>
<organism evidence="2 3">
    <name type="scientific">Phytophthora palmivora</name>
    <dbReference type="NCBI Taxonomy" id="4796"/>
    <lineage>
        <taxon>Eukaryota</taxon>
        <taxon>Sar</taxon>
        <taxon>Stramenopiles</taxon>
        <taxon>Oomycota</taxon>
        <taxon>Peronosporomycetes</taxon>
        <taxon>Peronosporales</taxon>
        <taxon>Peronosporaceae</taxon>
        <taxon>Phytophthora</taxon>
    </lineage>
</organism>
<proteinExistence type="predicted"/>
<dbReference type="OrthoDB" id="167541at2759"/>
<sequence length="90" mass="10340">MVRMPTSMTKNKIPKEHSAKEAASETVDEMLSEVEKMRRRNDMNDRGRQTLEQLQEDARNLGEYARGKMEHMNEVMREAASSARESTGLP</sequence>
<feature type="compositionally biased region" description="Polar residues" evidence="1">
    <location>
        <begin position="1"/>
        <end position="10"/>
    </location>
</feature>
<evidence type="ECO:0000256" key="1">
    <source>
        <dbReference type="SAM" id="MobiDB-lite"/>
    </source>
</evidence>
<protein>
    <submittedName>
        <fullName evidence="2">Uncharacterized protein</fullName>
    </submittedName>
</protein>
<feature type="region of interest" description="Disordered" evidence="1">
    <location>
        <begin position="1"/>
        <end position="26"/>
    </location>
</feature>
<evidence type="ECO:0000313" key="3">
    <source>
        <dbReference type="Proteomes" id="UP000237271"/>
    </source>
</evidence>